<sequence length="370" mass="38441">MSGPYDQPIHNQAPGFYPGPVPGQAPGFFPGAVHGAPINQPTSAYVTTEVTHGDHVKQSGSTSSSGSYVADHHGGHIGYGGGPVHNISHHGGYGGGPVHNVSYHGGYGGGSFESGFSGPRRHGRYRRQVIRLPEAIPGCVRQVRHRLLTPEPDVLDRVYIQRQGGDIIEEITEVPTTPPPRVQERTVVEPSGPPQVVRKVIRVPPRSGGYSSYHGDIGFSHAAPVVSTGSYANLLPATGSIQHFGGIPCTDNFGALPLGGYTGGLTNFGGFGAALPQPSFNYGAALPQPSFNYGAALPQPSFNYGAALPQPSFNYGAALPQANFGFGAALPQTSFGFGAALPQPSFGFGGFQSQALLPAAPALPANCFII</sequence>
<evidence type="ECO:0000313" key="2">
    <source>
        <dbReference type="EMBL" id="CAF3742321.1"/>
    </source>
</evidence>
<accession>A0A814E8Z5</accession>
<name>A0A814E8Z5_9BILA</name>
<evidence type="ECO:0000313" key="1">
    <source>
        <dbReference type="EMBL" id="CAF0965565.1"/>
    </source>
</evidence>
<proteinExistence type="predicted"/>
<dbReference type="Proteomes" id="UP000663836">
    <property type="component" value="Unassembled WGS sequence"/>
</dbReference>
<dbReference type="EMBL" id="CAJNOT010000390">
    <property type="protein sequence ID" value="CAF0965565.1"/>
    <property type="molecule type" value="Genomic_DNA"/>
</dbReference>
<dbReference type="Proteomes" id="UP000663864">
    <property type="component" value="Unassembled WGS sequence"/>
</dbReference>
<organism evidence="1 3">
    <name type="scientific">Rotaria sordida</name>
    <dbReference type="NCBI Taxonomy" id="392033"/>
    <lineage>
        <taxon>Eukaryota</taxon>
        <taxon>Metazoa</taxon>
        <taxon>Spiralia</taxon>
        <taxon>Gnathifera</taxon>
        <taxon>Rotifera</taxon>
        <taxon>Eurotatoria</taxon>
        <taxon>Bdelloidea</taxon>
        <taxon>Philodinida</taxon>
        <taxon>Philodinidae</taxon>
        <taxon>Rotaria</taxon>
    </lineage>
</organism>
<gene>
    <name evidence="2" type="ORF">JBS370_LOCUS12074</name>
    <name evidence="1" type="ORF">ZHD862_LOCUS10730</name>
</gene>
<dbReference type="EMBL" id="CAJOBD010000968">
    <property type="protein sequence ID" value="CAF3742321.1"/>
    <property type="molecule type" value="Genomic_DNA"/>
</dbReference>
<protein>
    <submittedName>
        <fullName evidence="1">Uncharacterized protein</fullName>
    </submittedName>
</protein>
<comment type="caution">
    <text evidence="1">The sequence shown here is derived from an EMBL/GenBank/DDBJ whole genome shotgun (WGS) entry which is preliminary data.</text>
</comment>
<reference evidence="1" key="1">
    <citation type="submission" date="2021-02" db="EMBL/GenBank/DDBJ databases">
        <authorList>
            <person name="Nowell W R."/>
        </authorList>
    </citation>
    <scope>NUCLEOTIDE SEQUENCE</scope>
</reference>
<dbReference type="AlphaFoldDB" id="A0A814E8Z5"/>
<evidence type="ECO:0000313" key="3">
    <source>
        <dbReference type="Proteomes" id="UP000663864"/>
    </source>
</evidence>